<protein>
    <submittedName>
        <fullName evidence="2">Uncharacterized protein</fullName>
    </submittedName>
</protein>
<gene>
    <name evidence="2" type="ORF">MTR67_002015</name>
</gene>
<evidence type="ECO:0000313" key="2">
    <source>
        <dbReference type="EMBL" id="WMV08630.1"/>
    </source>
</evidence>
<dbReference type="Proteomes" id="UP001234989">
    <property type="component" value="Chromosome 1"/>
</dbReference>
<evidence type="ECO:0000313" key="3">
    <source>
        <dbReference type="Proteomes" id="UP001234989"/>
    </source>
</evidence>
<feature type="chain" id="PRO_5042057465" evidence="1">
    <location>
        <begin position="20"/>
        <end position="134"/>
    </location>
</feature>
<name>A0AAF0PRL0_SOLVR</name>
<feature type="signal peptide" evidence="1">
    <location>
        <begin position="1"/>
        <end position="19"/>
    </location>
</feature>
<dbReference type="AlphaFoldDB" id="A0AAF0PRL0"/>
<sequence length="134" mass="14662">MGRSTDFVMFWVILPCFSAQYEMSMMDVVNNILVSGNGLGFRNGVQQLPEVAVGIPNGMPHASSSNEELERSFQSTVVLTDSETVGSFVQEVNNETTITVESNVGVSSEVREIFLSCYLLRTSLGLRLMRGGKS</sequence>
<keyword evidence="3" id="KW-1185">Reference proteome</keyword>
<dbReference type="EMBL" id="CP133612">
    <property type="protein sequence ID" value="WMV08630.1"/>
    <property type="molecule type" value="Genomic_DNA"/>
</dbReference>
<organism evidence="2 3">
    <name type="scientific">Solanum verrucosum</name>
    <dbReference type="NCBI Taxonomy" id="315347"/>
    <lineage>
        <taxon>Eukaryota</taxon>
        <taxon>Viridiplantae</taxon>
        <taxon>Streptophyta</taxon>
        <taxon>Embryophyta</taxon>
        <taxon>Tracheophyta</taxon>
        <taxon>Spermatophyta</taxon>
        <taxon>Magnoliopsida</taxon>
        <taxon>eudicotyledons</taxon>
        <taxon>Gunneridae</taxon>
        <taxon>Pentapetalae</taxon>
        <taxon>asterids</taxon>
        <taxon>lamiids</taxon>
        <taxon>Solanales</taxon>
        <taxon>Solanaceae</taxon>
        <taxon>Solanoideae</taxon>
        <taxon>Solaneae</taxon>
        <taxon>Solanum</taxon>
    </lineage>
</organism>
<keyword evidence="1" id="KW-0732">Signal</keyword>
<proteinExistence type="predicted"/>
<evidence type="ECO:0000256" key="1">
    <source>
        <dbReference type="SAM" id="SignalP"/>
    </source>
</evidence>
<reference evidence="2" key="1">
    <citation type="submission" date="2023-08" db="EMBL/GenBank/DDBJ databases">
        <title>A de novo genome assembly of Solanum verrucosum Schlechtendal, a Mexican diploid species geographically isolated from the other diploid A-genome species in potato relatives.</title>
        <authorList>
            <person name="Hosaka K."/>
        </authorList>
    </citation>
    <scope>NUCLEOTIDE SEQUENCE</scope>
    <source>
        <tissue evidence="2">Young leaves</tissue>
    </source>
</reference>
<accession>A0AAF0PRL0</accession>